<feature type="transmembrane region" description="Helical" evidence="4">
    <location>
        <begin position="361"/>
        <end position="381"/>
    </location>
</feature>
<evidence type="ECO:0000313" key="6">
    <source>
        <dbReference type="EMBL" id="MDI2089830.1"/>
    </source>
</evidence>
<comment type="caution">
    <text evidence="6">The sequence shown here is derived from an EMBL/GenBank/DDBJ whole genome shotgun (WGS) entry which is preliminary data.</text>
</comment>
<feature type="transmembrane region" description="Helical" evidence="4">
    <location>
        <begin position="103"/>
        <end position="125"/>
    </location>
</feature>
<name>A0ABT6PYM8_9PROT</name>
<feature type="transmembrane region" description="Helical" evidence="4">
    <location>
        <begin position="78"/>
        <end position="97"/>
    </location>
</feature>
<evidence type="ECO:0000256" key="1">
    <source>
        <dbReference type="ARBA" id="ARBA00022692"/>
    </source>
</evidence>
<dbReference type="PANTHER" id="PTHR11360">
    <property type="entry name" value="MONOCARBOXYLATE TRANSPORTER"/>
    <property type="match status" value="1"/>
</dbReference>
<gene>
    <name evidence="6" type="ORF">QJV27_00310</name>
</gene>
<feature type="transmembrane region" description="Helical" evidence="4">
    <location>
        <begin position="169"/>
        <end position="190"/>
    </location>
</feature>
<dbReference type="PANTHER" id="PTHR11360:SF317">
    <property type="entry name" value="MAJOR FACILITATOR SUPERFAMILY (MFS) PROFILE DOMAIN-CONTAINING PROTEIN-RELATED"/>
    <property type="match status" value="1"/>
</dbReference>
<dbReference type="InterPro" id="IPR020846">
    <property type="entry name" value="MFS_dom"/>
</dbReference>
<keyword evidence="2 4" id="KW-1133">Transmembrane helix</keyword>
<keyword evidence="7" id="KW-1185">Reference proteome</keyword>
<dbReference type="InterPro" id="IPR036259">
    <property type="entry name" value="MFS_trans_sf"/>
</dbReference>
<feature type="transmembrane region" description="Helical" evidence="4">
    <location>
        <begin position="14"/>
        <end position="36"/>
    </location>
</feature>
<evidence type="ECO:0000259" key="5">
    <source>
        <dbReference type="PROSITE" id="PS50850"/>
    </source>
</evidence>
<feature type="transmembrane region" description="Helical" evidence="4">
    <location>
        <begin position="278"/>
        <end position="298"/>
    </location>
</feature>
<keyword evidence="1 4" id="KW-0812">Transmembrane</keyword>
<feature type="transmembrane region" description="Helical" evidence="4">
    <location>
        <begin position="48"/>
        <end position="71"/>
    </location>
</feature>
<protein>
    <submittedName>
        <fullName evidence="6">MFS transporter</fullName>
    </submittedName>
</protein>
<dbReference type="RefSeq" id="WP_281447004.1">
    <property type="nucleotide sequence ID" value="NZ_JASBAO010000001.1"/>
</dbReference>
<feature type="transmembrane region" description="Helical" evidence="4">
    <location>
        <begin position="211"/>
        <end position="233"/>
    </location>
</feature>
<evidence type="ECO:0000256" key="3">
    <source>
        <dbReference type="ARBA" id="ARBA00023136"/>
    </source>
</evidence>
<feature type="domain" description="Major facilitator superfamily (MFS) profile" evidence="5">
    <location>
        <begin position="1"/>
        <end position="388"/>
    </location>
</feature>
<evidence type="ECO:0000256" key="4">
    <source>
        <dbReference type="SAM" id="Phobius"/>
    </source>
</evidence>
<feature type="transmembrane region" description="Helical" evidence="4">
    <location>
        <begin position="137"/>
        <end position="157"/>
    </location>
</feature>
<dbReference type="Gene3D" id="1.20.1250.20">
    <property type="entry name" value="MFS general substrate transporter like domains"/>
    <property type="match status" value="2"/>
</dbReference>
<feature type="transmembrane region" description="Helical" evidence="4">
    <location>
        <begin position="337"/>
        <end position="355"/>
    </location>
</feature>
<dbReference type="SUPFAM" id="SSF103473">
    <property type="entry name" value="MFS general substrate transporter"/>
    <property type="match status" value="1"/>
</dbReference>
<dbReference type="InterPro" id="IPR050327">
    <property type="entry name" value="Proton-linked_MCT"/>
</dbReference>
<organism evidence="6 7">
    <name type="scientific">Commensalibacter oyaizuii</name>
    <dbReference type="NCBI Taxonomy" id="3043873"/>
    <lineage>
        <taxon>Bacteria</taxon>
        <taxon>Pseudomonadati</taxon>
        <taxon>Pseudomonadota</taxon>
        <taxon>Alphaproteobacteria</taxon>
        <taxon>Acetobacterales</taxon>
        <taxon>Acetobacteraceae</taxon>
    </lineage>
</organism>
<evidence type="ECO:0000256" key="2">
    <source>
        <dbReference type="ARBA" id="ARBA00022989"/>
    </source>
</evidence>
<accession>A0ABT6PYM8</accession>
<dbReference type="Proteomes" id="UP001431634">
    <property type="component" value="Unassembled WGS sequence"/>
</dbReference>
<dbReference type="EMBL" id="JASBAO010000001">
    <property type="protein sequence ID" value="MDI2089830.1"/>
    <property type="molecule type" value="Genomic_DNA"/>
</dbReference>
<dbReference type="PROSITE" id="PS50850">
    <property type="entry name" value="MFS"/>
    <property type="match status" value="1"/>
</dbReference>
<sequence>MADQQFIISVYKKYSALIGTILAQFALGSFYTWSLFNHSLAIKLDVPLYKVTLTFGLACFMLAVCSSLAGIIQEKIGVKWAILIAACLMFMGLYLTSKANSLMEVYIGIGGLVGIAEGTIYLMILTNCVKLFPNHKGVISSLSVGAYGLGGFVFKYINHWLLMSQGLSVALMLWGGIVFLCLLISASLIINVKLEQTKNNYSIRNVLSNSVYWQFALIFLITSISGIYLIGAVKDIGEQLAQLTLTQAANAVAILTFSNLCGRLVIGSLSDKIGTLMALRLCQILLLMGVASMCYPTLTISIFYASVIMIAFGFGGTIAVYPALISDFYGLRGVTKNYGFIYLGFGIGGLVSNMISMISPGFYQTLLVLLSIVLISTLLTYRIKNKHYEIV</sequence>
<proteinExistence type="predicted"/>
<keyword evidence="3 4" id="KW-0472">Membrane</keyword>
<evidence type="ECO:0000313" key="7">
    <source>
        <dbReference type="Proteomes" id="UP001431634"/>
    </source>
</evidence>
<feature type="transmembrane region" description="Helical" evidence="4">
    <location>
        <begin position="304"/>
        <end position="325"/>
    </location>
</feature>
<dbReference type="InterPro" id="IPR011701">
    <property type="entry name" value="MFS"/>
</dbReference>
<reference evidence="6" key="1">
    <citation type="submission" date="2023-05" db="EMBL/GenBank/DDBJ databases">
        <title>Whole genome sequence of Commensalibacter sp.</title>
        <authorList>
            <person name="Charoenyingcharoen P."/>
            <person name="Yukphan P."/>
        </authorList>
    </citation>
    <scope>NUCLEOTIDE SEQUENCE</scope>
    <source>
        <strain evidence="6">TBRC 16381</strain>
    </source>
</reference>
<feature type="transmembrane region" description="Helical" evidence="4">
    <location>
        <begin position="245"/>
        <end position="266"/>
    </location>
</feature>
<dbReference type="Pfam" id="PF07690">
    <property type="entry name" value="MFS_1"/>
    <property type="match status" value="1"/>
</dbReference>